<dbReference type="RefSeq" id="WP_204001348.1">
    <property type="nucleotide sequence ID" value="NZ_BOPG01000045.1"/>
</dbReference>
<evidence type="ECO:0000256" key="2">
    <source>
        <dbReference type="SAM" id="Phobius"/>
    </source>
</evidence>
<comment type="caution">
    <text evidence="3">The sequence shown here is derived from an EMBL/GenBank/DDBJ whole genome shotgun (WGS) entry which is preliminary data.</text>
</comment>
<evidence type="ECO:0000256" key="1">
    <source>
        <dbReference type="SAM" id="MobiDB-lite"/>
    </source>
</evidence>
<evidence type="ECO:0000313" key="4">
    <source>
        <dbReference type="Proteomes" id="UP000612585"/>
    </source>
</evidence>
<sequence>MSRLLRSEWTKAWTVLGTAGCLLAVVGAIVGVALLISSGNARTWGDAGYVDEFRFVHRPLSGDGTLVARVRTQDAGHPWAMAGIMVKQRPAAGAPYAALMVTAGHGVRMQANFATDVAGGPDPAPRYLRLTRTGDTITGDESADGAAWTRVGTVTLNGLAETVEVGMFVTSPGLTRIHPMRPALVQVRPATATFDAVRLDPPPQPTPWITEDVGGRGGASTVDDGPFTLTGSGDIVRRTDDGSRVVAATAGTVFAVLPAIAMGVLAVTAEYRWQTIRATLAAGPRRGRLLVAKAVVVAASTFPAALVAVVVALLVTQPLLRRNGFRAPVYPDPSPLDPATVRVVAGTAALLTVLALLGLGMGAVMRRATGAITLLAATVFVPILVTPFLPTPAATWLQRLAPLAGLSLQQVRETDDTFLLPWSGHPWHGFLVLCGYTVAVLGAAYWRLRRSDA</sequence>
<feature type="transmembrane region" description="Helical" evidence="2">
    <location>
        <begin position="371"/>
        <end position="389"/>
    </location>
</feature>
<proteinExistence type="predicted"/>
<dbReference type="GO" id="GO:0005886">
    <property type="term" value="C:plasma membrane"/>
    <property type="evidence" value="ECO:0007669"/>
    <property type="project" value="UniProtKB-SubCell"/>
</dbReference>
<feature type="region of interest" description="Disordered" evidence="1">
    <location>
        <begin position="199"/>
        <end position="224"/>
    </location>
</feature>
<dbReference type="EMBL" id="BOPG01000045">
    <property type="protein sequence ID" value="GIJ59351.1"/>
    <property type="molecule type" value="Genomic_DNA"/>
</dbReference>
<keyword evidence="2" id="KW-0812">Transmembrane</keyword>
<feature type="transmembrane region" description="Helical" evidence="2">
    <location>
        <begin position="245"/>
        <end position="269"/>
    </location>
</feature>
<evidence type="ECO:0008006" key="5">
    <source>
        <dbReference type="Google" id="ProtNLM"/>
    </source>
</evidence>
<feature type="transmembrane region" description="Helical" evidence="2">
    <location>
        <begin position="427"/>
        <end position="448"/>
    </location>
</feature>
<keyword evidence="4" id="KW-1185">Reference proteome</keyword>
<dbReference type="AlphaFoldDB" id="A0A8J4E2U5"/>
<name>A0A8J4E2U5_9ACTN</name>
<accession>A0A8J4E2U5</accession>
<evidence type="ECO:0000313" key="3">
    <source>
        <dbReference type="EMBL" id="GIJ59351.1"/>
    </source>
</evidence>
<gene>
    <name evidence="3" type="ORF">Vau01_068670</name>
</gene>
<dbReference type="Pfam" id="PF12679">
    <property type="entry name" value="ABC2_membrane_2"/>
    <property type="match status" value="1"/>
</dbReference>
<feature type="transmembrane region" description="Helical" evidence="2">
    <location>
        <begin position="290"/>
        <end position="319"/>
    </location>
</feature>
<feature type="transmembrane region" description="Helical" evidence="2">
    <location>
        <begin position="339"/>
        <end position="359"/>
    </location>
</feature>
<organism evidence="3 4">
    <name type="scientific">Virgisporangium aurantiacum</name>
    <dbReference type="NCBI Taxonomy" id="175570"/>
    <lineage>
        <taxon>Bacteria</taxon>
        <taxon>Bacillati</taxon>
        <taxon>Actinomycetota</taxon>
        <taxon>Actinomycetes</taxon>
        <taxon>Micromonosporales</taxon>
        <taxon>Micromonosporaceae</taxon>
        <taxon>Virgisporangium</taxon>
    </lineage>
</organism>
<reference evidence="3" key="1">
    <citation type="submission" date="2021-01" db="EMBL/GenBank/DDBJ databases">
        <title>Whole genome shotgun sequence of Virgisporangium aurantiacum NBRC 16421.</title>
        <authorList>
            <person name="Komaki H."/>
            <person name="Tamura T."/>
        </authorList>
    </citation>
    <scope>NUCLEOTIDE SEQUENCE</scope>
    <source>
        <strain evidence="3">NBRC 16421</strain>
    </source>
</reference>
<keyword evidence="2" id="KW-1133">Transmembrane helix</keyword>
<dbReference type="Gene3D" id="2.60.120.200">
    <property type="match status" value="1"/>
</dbReference>
<keyword evidence="2" id="KW-0472">Membrane</keyword>
<dbReference type="Proteomes" id="UP000612585">
    <property type="component" value="Unassembled WGS sequence"/>
</dbReference>
<dbReference type="GO" id="GO:0140359">
    <property type="term" value="F:ABC-type transporter activity"/>
    <property type="evidence" value="ECO:0007669"/>
    <property type="project" value="InterPro"/>
</dbReference>
<protein>
    <recommendedName>
        <fullName evidence="5">DUF1349 domain-containing protein</fullName>
    </recommendedName>
</protein>
<feature type="transmembrane region" description="Helical" evidence="2">
    <location>
        <begin position="12"/>
        <end position="36"/>
    </location>
</feature>